<sequence length="517" mass="53067">MAEISTAQIAAQQSALGSLVSGSLPLTLVDGRTLDARVQQIIGDGVLRVLTAQGALDIATKADVAVGSRVRLLILGTTGQISLSLVAGENAPPRLVDPAARIVTGANSPAALVLPRAGDGSAANLRAGLASQPGGALQSASNTVTQNDGVVVEVRARQPVTATPPTTGQTGEVAAALNAALSSAISSSVAKQGPLAPVFANLVALQQRPRDLPAPLRDAVNKAAAANISLDEGITTNGLIDAIANSGVFLENALAGGNNKTVLSADLKAVLLGLRDQLTKLVPQAGAPSAQTAAEPGAPPEASQAASPEGAARTTGGRDQSERLAPPHRGEIPEAQRPASGDIPATAKVDEIASLLLDQTEAALSRIRLSQLVSRHGDQVVPSDQKSQPTLQTSYYVEIPVQIRQQTTTLQVAVEREAQPAGVGGAFPTYRLWFALDSEPAGPVSAVITWQPGNASSGVSATLWAERETTGRALRDGLSDLRRDLRKADLPIGEVAARLGKPQRPNQGGGHYVDRQT</sequence>
<comment type="caution">
    <text evidence="3">The sequence shown here is derived from an EMBL/GenBank/DDBJ whole genome shotgun (WGS) entry which is preliminary data.</text>
</comment>
<gene>
    <name evidence="3" type="ORF">A4S15_05385</name>
</gene>
<evidence type="ECO:0000256" key="1">
    <source>
        <dbReference type="SAM" id="MobiDB-lite"/>
    </source>
</evidence>
<evidence type="ECO:0000313" key="3">
    <source>
        <dbReference type="EMBL" id="OQW53207.1"/>
    </source>
</evidence>
<name>A0A1W9I0V6_9HYPH</name>
<feature type="domain" description="Flagellar hook-length control protein-like C-terminal" evidence="2">
    <location>
        <begin position="432"/>
        <end position="504"/>
    </location>
</feature>
<dbReference type="STRING" id="1827387.A4S15_05385"/>
<evidence type="ECO:0000259" key="2">
    <source>
        <dbReference type="Pfam" id="PF02120"/>
    </source>
</evidence>
<feature type="compositionally biased region" description="Low complexity" evidence="1">
    <location>
        <begin position="290"/>
        <end position="312"/>
    </location>
</feature>
<organism evidence="3 4">
    <name type="scientific">Candidatus Raskinella chloraquaticus</name>
    <dbReference type="NCBI Taxonomy" id="1951219"/>
    <lineage>
        <taxon>Bacteria</taxon>
        <taxon>Pseudomonadati</taxon>
        <taxon>Pseudomonadota</taxon>
        <taxon>Alphaproteobacteria</taxon>
        <taxon>Hyphomicrobiales</taxon>
        <taxon>Phreatobacteraceae</taxon>
        <taxon>Candidatus Raskinella</taxon>
    </lineage>
</organism>
<dbReference type="RefSeq" id="WP_376800955.1">
    <property type="nucleotide sequence ID" value="NZ_DBNB01000038.1"/>
</dbReference>
<dbReference type="Pfam" id="PF02120">
    <property type="entry name" value="Flg_hook"/>
    <property type="match status" value="1"/>
</dbReference>
<dbReference type="EMBL" id="LWDL01000010">
    <property type="protein sequence ID" value="OQW53207.1"/>
    <property type="molecule type" value="Genomic_DNA"/>
</dbReference>
<dbReference type="InterPro" id="IPR021136">
    <property type="entry name" value="Flagellar_hook_control-like_C"/>
</dbReference>
<reference evidence="3 4" key="1">
    <citation type="journal article" date="2017" name="Water Res.">
        <title>Comammox in drinking water systems.</title>
        <authorList>
            <person name="Wang Y."/>
            <person name="Ma L."/>
            <person name="Mao Y."/>
            <person name="Jiang X."/>
            <person name="Xia Y."/>
            <person name="Yu K."/>
            <person name="Li B."/>
            <person name="Zhang T."/>
        </authorList>
    </citation>
    <scope>NUCLEOTIDE SEQUENCE [LARGE SCALE GENOMIC DNA]</scope>
    <source>
        <strain evidence="3">SG_bin8</strain>
    </source>
</reference>
<proteinExistence type="predicted"/>
<protein>
    <recommendedName>
        <fullName evidence="2">Flagellar hook-length control protein-like C-terminal domain-containing protein</fullName>
    </recommendedName>
</protein>
<accession>A0A1W9I0V6</accession>
<evidence type="ECO:0000313" key="4">
    <source>
        <dbReference type="Proteomes" id="UP000192872"/>
    </source>
</evidence>
<dbReference type="Proteomes" id="UP000192872">
    <property type="component" value="Unassembled WGS sequence"/>
</dbReference>
<dbReference type="AlphaFoldDB" id="A0A1W9I0V6"/>
<feature type="region of interest" description="Disordered" evidence="1">
    <location>
        <begin position="285"/>
        <end position="343"/>
    </location>
</feature>